<organism evidence="1 2">
    <name type="scientific">Parelaphostrongylus tenuis</name>
    <name type="common">Meningeal worm</name>
    <dbReference type="NCBI Taxonomy" id="148309"/>
    <lineage>
        <taxon>Eukaryota</taxon>
        <taxon>Metazoa</taxon>
        <taxon>Ecdysozoa</taxon>
        <taxon>Nematoda</taxon>
        <taxon>Chromadorea</taxon>
        <taxon>Rhabditida</taxon>
        <taxon>Rhabditina</taxon>
        <taxon>Rhabditomorpha</taxon>
        <taxon>Strongyloidea</taxon>
        <taxon>Metastrongylidae</taxon>
        <taxon>Parelaphostrongylus</taxon>
    </lineage>
</organism>
<dbReference type="EMBL" id="JAHQIW010004486">
    <property type="protein sequence ID" value="KAJ1362584.1"/>
    <property type="molecule type" value="Genomic_DNA"/>
</dbReference>
<dbReference type="InterPro" id="IPR013949">
    <property type="entry name" value="Utp6"/>
</dbReference>
<dbReference type="GO" id="GO:0000462">
    <property type="term" value="P:maturation of SSU-rRNA from tricistronic rRNA transcript (SSU-rRNA, 5.8S rRNA, LSU-rRNA)"/>
    <property type="evidence" value="ECO:0007669"/>
    <property type="project" value="InterPro"/>
</dbReference>
<keyword evidence="2" id="KW-1185">Reference proteome</keyword>
<gene>
    <name evidence="1" type="primary">UTP6</name>
    <name evidence="1" type="ORF">KIN20_022185</name>
</gene>
<evidence type="ECO:0000313" key="2">
    <source>
        <dbReference type="Proteomes" id="UP001196413"/>
    </source>
</evidence>
<dbReference type="GO" id="GO:0030515">
    <property type="term" value="F:snoRNA binding"/>
    <property type="evidence" value="ECO:0007669"/>
    <property type="project" value="InterPro"/>
</dbReference>
<name>A0AAD5N8Q7_PARTN</name>
<accession>A0AAD5N8Q7</accession>
<dbReference type="GO" id="GO:0034388">
    <property type="term" value="C:Pwp2p-containing subcomplex of 90S preribosome"/>
    <property type="evidence" value="ECO:0007669"/>
    <property type="project" value="TreeGrafter"/>
</dbReference>
<reference evidence="1" key="1">
    <citation type="submission" date="2021-06" db="EMBL/GenBank/DDBJ databases">
        <title>Parelaphostrongylus tenuis whole genome reference sequence.</title>
        <authorList>
            <person name="Garwood T.J."/>
            <person name="Larsen P.A."/>
            <person name="Fountain-Jones N.M."/>
            <person name="Garbe J.R."/>
            <person name="Macchietto M.G."/>
            <person name="Kania S.A."/>
            <person name="Gerhold R.W."/>
            <person name="Richards J.E."/>
            <person name="Wolf T.M."/>
        </authorList>
    </citation>
    <scope>NUCLEOTIDE SEQUENCE</scope>
    <source>
        <strain evidence="1">MNPRO001-30</strain>
        <tissue evidence="1">Meninges</tissue>
    </source>
</reference>
<dbReference type="PANTHER" id="PTHR23271:SF1">
    <property type="entry name" value="U3 SMALL NUCLEOLAR RNA-ASSOCIATED PROTEIN 6 HOMOLOG"/>
    <property type="match status" value="1"/>
</dbReference>
<dbReference type="PANTHER" id="PTHR23271">
    <property type="entry name" value="HEPATOCELLULAR CARCINOMA-ASSOCIATED ANTIGEN 66"/>
    <property type="match status" value="1"/>
</dbReference>
<protein>
    <submittedName>
        <fullName evidence="1">U3 snoRNP protein</fullName>
    </submittedName>
</protein>
<dbReference type="GO" id="GO:0032040">
    <property type="term" value="C:small-subunit processome"/>
    <property type="evidence" value="ECO:0007669"/>
    <property type="project" value="TreeGrafter"/>
</dbReference>
<dbReference type="AlphaFoldDB" id="A0AAD5N8Q7"/>
<comment type="caution">
    <text evidence="1">The sequence shown here is derived from an EMBL/GenBank/DDBJ whole genome shotgun (WGS) entry which is preliminary data.</text>
</comment>
<evidence type="ECO:0000313" key="1">
    <source>
        <dbReference type="EMBL" id="KAJ1362584.1"/>
    </source>
</evidence>
<dbReference type="Proteomes" id="UP001196413">
    <property type="component" value="Unassembled WGS sequence"/>
</dbReference>
<sequence length="501" mass="59575">MGEFVEQSLECLLSTFEQLGELQLFTNEELNIFIKRCRQFEYRLNKQDKTPRERRLNCWDEKKLIDRPLRKKVASLYRRAADRFQGDWHQWERLISFLKENKMRRELAAAYTRALQIYVRNENLRRDFALWQFFDAASPQNARTQILASLRLFPNSAILYVAFFTIEIHFVDKVLKRRKFITEEKGKRGSETEDHDDSERVYDGEIDDNIMNLNVAKAVVEQALLSVQAHDAAGMLMEMWRECNKIELVPNIEKVRSFIVEELKKFDNEQTRLFEIELACRNGASKFDMFDEALKKTCTEKMHRLYLQWLREVPKDAFVDLKIRDLLHDLCDNGWMNEKDWCDLEKEIELYKEEFGVEFIERCLERRPHSVAIWTVFLENCLDEASMSLDEFREKCNCALDKVDPNDSFPIWQRAIEYSIVQDPRHTEQVFKDALLKTNAIVKSKIKILFLDYLDELLNQSKITADKLRKKVMELVNNKPNSAEFYCALHSQRARTTQPRL</sequence>
<proteinExistence type="predicted"/>